<evidence type="ECO:0000259" key="4">
    <source>
        <dbReference type="SMART" id="SM00062"/>
    </source>
</evidence>
<evidence type="ECO:0000256" key="3">
    <source>
        <dbReference type="SAM" id="SignalP"/>
    </source>
</evidence>
<dbReference type="EMBL" id="HG322950">
    <property type="protein sequence ID" value="CDF84126.1"/>
    <property type="molecule type" value="Genomic_DNA"/>
</dbReference>
<sequence length="297" mass="33682">MRLPRLLCCLLLLPLLWLGQAQAKVRPYDDMVASGVLRVAVYDKFPPYSFQQDGQPRGVDVDLAKRLAEGLGLRAEFLWMVPGESLDDDLRNFIWKGHYLRPGVVADLMLRVPYDRNYSNKRNDVGELANAQVVMFGPYQRERWQVVHDARRLPQVSSIAAFREHRIGVELDSVPSFYLGSVLGGQLSAMTVHFPSTQEAFDAMRAGKVDAVMALRGELDWMRAQAHDEQLKNAENTYPNLGEPAWDIGMAVHESNRQLSNAIDGELEDLVHSGELEKLYAGYGLRYELPEFYQDTQ</sequence>
<reference evidence="5 6" key="1">
    <citation type="submission" date="2013-03" db="EMBL/GenBank/DDBJ databases">
        <authorList>
            <person name="Linke B."/>
        </authorList>
    </citation>
    <scope>NUCLEOTIDE SEQUENCE [LARGE SCALE GENOMIC DNA]</scope>
    <source>
        <strain evidence="5 6">B13</strain>
    </source>
</reference>
<feature type="chain" id="PRO_5001529991" evidence="3">
    <location>
        <begin position="24"/>
        <end position="297"/>
    </location>
</feature>
<gene>
    <name evidence="5" type="ORF">PKB_2779</name>
</gene>
<keyword evidence="6" id="KW-1185">Reference proteome</keyword>
<dbReference type="PATRIC" id="fig|1301098.3.peg.2793"/>
<dbReference type="OrthoDB" id="6192933at2"/>
<dbReference type="KEGG" id="pkc:PKB_2779"/>
<dbReference type="eggNOG" id="COG0834">
    <property type="taxonomic scope" value="Bacteria"/>
</dbReference>
<name>A0A024HGZ3_PSEKB</name>
<dbReference type="AlphaFoldDB" id="A0A024HGZ3"/>
<comment type="similarity">
    <text evidence="1">Belongs to the bacterial solute-binding protein 3 family.</text>
</comment>
<dbReference type="SMART" id="SM00062">
    <property type="entry name" value="PBPb"/>
    <property type="match status" value="1"/>
</dbReference>
<keyword evidence="2 3" id="KW-0732">Signal</keyword>
<dbReference type="PANTHER" id="PTHR35936:SF19">
    <property type="entry name" value="AMINO-ACID-BINDING PROTEIN YXEM-RELATED"/>
    <property type="match status" value="1"/>
</dbReference>
<dbReference type="STRING" id="1301098.PKB_2779"/>
<organism evidence="5 6">
    <name type="scientific">Pseudomonas knackmussii (strain DSM 6978 / CCUG 54928 / LMG 23759 / B13)</name>
    <dbReference type="NCBI Taxonomy" id="1301098"/>
    <lineage>
        <taxon>Bacteria</taxon>
        <taxon>Pseudomonadati</taxon>
        <taxon>Pseudomonadota</taxon>
        <taxon>Gammaproteobacteria</taxon>
        <taxon>Pseudomonadales</taxon>
        <taxon>Pseudomonadaceae</taxon>
        <taxon>Pseudomonas</taxon>
    </lineage>
</organism>
<accession>A0A024HGZ3</accession>
<proteinExistence type="inferred from homology"/>
<dbReference type="Gene3D" id="3.40.190.10">
    <property type="entry name" value="Periplasmic binding protein-like II"/>
    <property type="match status" value="3"/>
</dbReference>
<dbReference type="SUPFAM" id="SSF53850">
    <property type="entry name" value="Periplasmic binding protein-like II"/>
    <property type="match status" value="1"/>
</dbReference>
<dbReference type="InterPro" id="IPR001638">
    <property type="entry name" value="Solute-binding_3/MltF_N"/>
</dbReference>
<reference evidence="5 6" key="2">
    <citation type="submission" date="2014-05" db="EMBL/GenBank/DDBJ databases">
        <title>Genome sequence of the 3-chlorobenzoate degrading bacterium Pseudomonas knackmussii B13 shows multiple evidence for horizontal gene transfer.</title>
        <authorList>
            <person name="Miyazaki R."/>
            <person name="Bertelli C."/>
            <person name="Falquet L."/>
            <person name="Robinson-Rechavi M."/>
            <person name="Gharib W."/>
            <person name="Roy S."/>
            <person name="Van der Meer J.R."/>
        </authorList>
    </citation>
    <scope>NUCLEOTIDE SEQUENCE [LARGE SCALE GENOMIC DNA]</scope>
    <source>
        <strain evidence="5 6">B13</strain>
    </source>
</reference>
<feature type="signal peptide" evidence="3">
    <location>
        <begin position="1"/>
        <end position="23"/>
    </location>
</feature>
<dbReference type="RefSeq" id="WP_043252509.1">
    <property type="nucleotide sequence ID" value="NZ_HG322950.1"/>
</dbReference>
<evidence type="ECO:0000256" key="1">
    <source>
        <dbReference type="ARBA" id="ARBA00010333"/>
    </source>
</evidence>
<dbReference type="Pfam" id="PF00497">
    <property type="entry name" value="SBP_bac_3"/>
    <property type="match status" value="1"/>
</dbReference>
<evidence type="ECO:0000313" key="5">
    <source>
        <dbReference type="EMBL" id="CDF84126.1"/>
    </source>
</evidence>
<evidence type="ECO:0000313" key="6">
    <source>
        <dbReference type="Proteomes" id="UP000025241"/>
    </source>
</evidence>
<dbReference type="HOGENOM" id="CLU_080720_0_0_6"/>
<feature type="domain" description="Solute-binding protein family 3/N-terminal" evidence="4">
    <location>
        <begin position="36"/>
        <end position="287"/>
    </location>
</feature>
<dbReference type="PANTHER" id="PTHR35936">
    <property type="entry name" value="MEMBRANE-BOUND LYTIC MUREIN TRANSGLYCOSYLASE F"/>
    <property type="match status" value="1"/>
</dbReference>
<dbReference type="Proteomes" id="UP000025241">
    <property type="component" value="Chromosome I"/>
</dbReference>
<protein>
    <submittedName>
        <fullName evidence="5">Periplasmic binding protein</fullName>
    </submittedName>
</protein>
<evidence type="ECO:0000256" key="2">
    <source>
        <dbReference type="ARBA" id="ARBA00022729"/>
    </source>
</evidence>